<dbReference type="AlphaFoldDB" id="A0A645F6J5"/>
<protein>
    <recommendedName>
        <fullName evidence="1">GP-PDE domain-containing protein</fullName>
    </recommendedName>
</protein>
<reference evidence="2" key="1">
    <citation type="submission" date="2019-08" db="EMBL/GenBank/DDBJ databases">
        <authorList>
            <person name="Kucharzyk K."/>
            <person name="Murdoch R.W."/>
            <person name="Higgins S."/>
            <person name="Loffler F."/>
        </authorList>
    </citation>
    <scope>NUCLEOTIDE SEQUENCE</scope>
</reference>
<proteinExistence type="predicted"/>
<organism evidence="2">
    <name type="scientific">bioreactor metagenome</name>
    <dbReference type="NCBI Taxonomy" id="1076179"/>
    <lineage>
        <taxon>unclassified sequences</taxon>
        <taxon>metagenomes</taxon>
        <taxon>ecological metagenomes</taxon>
    </lineage>
</organism>
<dbReference type="PROSITE" id="PS51704">
    <property type="entry name" value="GP_PDE"/>
    <property type="match status" value="1"/>
</dbReference>
<feature type="domain" description="GP-PDE" evidence="1">
    <location>
        <begin position="1"/>
        <end position="213"/>
    </location>
</feature>
<dbReference type="SUPFAM" id="SSF51695">
    <property type="entry name" value="PLC-like phosphodiesterases"/>
    <property type="match status" value="1"/>
</dbReference>
<evidence type="ECO:0000259" key="1">
    <source>
        <dbReference type="PROSITE" id="PS51704"/>
    </source>
</evidence>
<dbReference type="EMBL" id="VSSQ01055612">
    <property type="protein sequence ID" value="MPN09500.1"/>
    <property type="molecule type" value="Genomic_DNA"/>
</dbReference>
<dbReference type="InterPro" id="IPR030395">
    <property type="entry name" value="GP_PDE_dom"/>
</dbReference>
<dbReference type="GO" id="GO:0006629">
    <property type="term" value="P:lipid metabolic process"/>
    <property type="evidence" value="ECO:0007669"/>
    <property type="project" value="InterPro"/>
</dbReference>
<sequence>MSSFINAQKLGVYGSELDVHLTADNVLVVFHDNSIQGHEISSSTYAELRDLKIANGESLPTLEAHLLQAKKHKKTKLIIEIKPKKDIELENRTVLAVLELVRKYKLQKRVEYISFSINICKELVKLKAGAPVAYLCMSGVAYTPKELKAWGINGLDYHHSLLLKNPEWITEAKALGLTTNVWTVNVNDLIQKFIELKVDYITTDVPDKVSEMLRK</sequence>
<dbReference type="Gene3D" id="3.20.20.190">
    <property type="entry name" value="Phosphatidylinositol (PI) phosphodiesterase"/>
    <property type="match status" value="1"/>
</dbReference>
<gene>
    <name evidence="2" type="ORF">SDC9_156790</name>
</gene>
<evidence type="ECO:0000313" key="2">
    <source>
        <dbReference type="EMBL" id="MPN09500.1"/>
    </source>
</evidence>
<comment type="caution">
    <text evidence="2">The sequence shown here is derived from an EMBL/GenBank/DDBJ whole genome shotgun (WGS) entry which is preliminary data.</text>
</comment>
<dbReference type="InterPro" id="IPR017946">
    <property type="entry name" value="PLC-like_Pdiesterase_TIM-brl"/>
</dbReference>
<dbReference type="PANTHER" id="PTHR46211:SF1">
    <property type="entry name" value="GLYCEROPHOSPHODIESTER PHOSPHODIESTERASE, CYTOPLASMIC"/>
    <property type="match status" value="1"/>
</dbReference>
<accession>A0A645F6J5</accession>
<dbReference type="GO" id="GO:0008081">
    <property type="term" value="F:phosphoric diester hydrolase activity"/>
    <property type="evidence" value="ECO:0007669"/>
    <property type="project" value="InterPro"/>
</dbReference>
<name>A0A645F6J5_9ZZZZ</name>
<dbReference type="Pfam" id="PF03009">
    <property type="entry name" value="GDPD"/>
    <property type="match status" value="1"/>
</dbReference>
<dbReference type="PANTHER" id="PTHR46211">
    <property type="entry name" value="GLYCEROPHOSPHORYL DIESTER PHOSPHODIESTERASE"/>
    <property type="match status" value="1"/>
</dbReference>